<dbReference type="KEGG" id="dmm:dnm_085200"/>
<dbReference type="EMBL" id="CP061800">
    <property type="protein sequence ID" value="QTA92440.1"/>
    <property type="molecule type" value="Genomic_DNA"/>
</dbReference>
<accession>A0A975BWI8</accession>
<dbReference type="Proteomes" id="UP000663722">
    <property type="component" value="Chromosome"/>
</dbReference>
<evidence type="ECO:0000313" key="2">
    <source>
        <dbReference type="Proteomes" id="UP000663722"/>
    </source>
</evidence>
<organism evidence="1 2">
    <name type="scientific">Desulfonema magnum</name>
    <dbReference type="NCBI Taxonomy" id="45655"/>
    <lineage>
        <taxon>Bacteria</taxon>
        <taxon>Pseudomonadati</taxon>
        <taxon>Thermodesulfobacteriota</taxon>
        <taxon>Desulfobacteria</taxon>
        <taxon>Desulfobacterales</taxon>
        <taxon>Desulfococcaceae</taxon>
        <taxon>Desulfonema</taxon>
    </lineage>
</organism>
<sequence>MINYQQVFPRLERLRYSKVEYPDLWTDMFIQNMINRV</sequence>
<dbReference type="AlphaFoldDB" id="A0A975BWI8"/>
<name>A0A975BWI8_9BACT</name>
<evidence type="ECO:0000313" key="1">
    <source>
        <dbReference type="EMBL" id="QTA92440.1"/>
    </source>
</evidence>
<reference evidence="1" key="1">
    <citation type="journal article" date="2021" name="Microb. Physiol.">
        <title>Proteogenomic Insights into the Physiology of Marine, Sulfate-Reducing, Filamentous Desulfonema limicola and Desulfonema magnum.</title>
        <authorList>
            <person name="Schnaars V."/>
            <person name="Wohlbrand L."/>
            <person name="Scheve S."/>
            <person name="Hinrichs C."/>
            <person name="Reinhardt R."/>
            <person name="Rabus R."/>
        </authorList>
    </citation>
    <scope>NUCLEOTIDE SEQUENCE</scope>
    <source>
        <strain evidence="1">4be13</strain>
    </source>
</reference>
<keyword evidence="2" id="KW-1185">Reference proteome</keyword>
<gene>
    <name evidence="1" type="ORF">dnm_085200</name>
</gene>
<protein>
    <submittedName>
        <fullName evidence="1">Uncharacterized protein</fullName>
    </submittedName>
</protein>
<proteinExistence type="predicted"/>